<gene>
    <name evidence="1" type="ORF">TeGR_g6057</name>
</gene>
<keyword evidence="2" id="KW-1185">Reference proteome</keyword>
<evidence type="ECO:0000313" key="2">
    <source>
        <dbReference type="Proteomes" id="UP001165060"/>
    </source>
</evidence>
<feature type="non-terminal residue" evidence="1">
    <location>
        <position position="269"/>
    </location>
</feature>
<dbReference type="Proteomes" id="UP001165060">
    <property type="component" value="Unassembled WGS sequence"/>
</dbReference>
<proteinExistence type="predicted"/>
<evidence type="ECO:0000313" key="1">
    <source>
        <dbReference type="EMBL" id="GMI29603.1"/>
    </source>
</evidence>
<accession>A0ABQ6MPK7</accession>
<organism evidence="1 2">
    <name type="scientific">Tetraparma gracilis</name>
    <dbReference type="NCBI Taxonomy" id="2962635"/>
    <lineage>
        <taxon>Eukaryota</taxon>
        <taxon>Sar</taxon>
        <taxon>Stramenopiles</taxon>
        <taxon>Ochrophyta</taxon>
        <taxon>Bolidophyceae</taxon>
        <taxon>Parmales</taxon>
        <taxon>Triparmaceae</taxon>
        <taxon>Tetraparma</taxon>
    </lineage>
</organism>
<name>A0ABQ6MPK7_9STRA</name>
<comment type="caution">
    <text evidence="1">The sequence shown here is derived from an EMBL/GenBank/DDBJ whole genome shotgun (WGS) entry which is preliminary data.</text>
</comment>
<sequence length="269" mass="28323">MPVVLGSPFVPGLVRVCSPLARPPAPPPPERMTAVGRDSAELRSRLEAAQEAAPGSLLPCAQLIFQELLLSLPAPPPPPLPFEHFKRLFSFLQKLPSTHPTLRLLASPPSLEVLNFAHTSPATGRVSPFAVSVPPPPAAAPATFSLATSPALDGSPPPQLSGPLLPTLSSLLSQYALASLSLDAHAEELSLLSALRVLDPPLPSPSPRRRLLLFAPSDARRERPLSFELSLPPTSRPRLHPPAVRVLGAGAGPLLASWREFAGGGWDAG</sequence>
<protein>
    <submittedName>
        <fullName evidence="1">Uncharacterized protein</fullName>
    </submittedName>
</protein>
<dbReference type="EMBL" id="BRYB01005837">
    <property type="protein sequence ID" value="GMI29603.1"/>
    <property type="molecule type" value="Genomic_DNA"/>
</dbReference>
<reference evidence="1 2" key="1">
    <citation type="journal article" date="2023" name="Commun. Biol.">
        <title>Genome analysis of Parmales, the sister group of diatoms, reveals the evolutionary specialization of diatoms from phago-mixotrophs to photoautotrophs.</title>
        <authorList>
            <person name="Ban H."/>
            <person name="Sato S."/>
            <person name="Yoshikawa S."/>
            <person name="Yamada K."/>
            <person name="Nakamura Y."/>
            <person name="Ichinomiya M."/>
            <person name="Sato N."/>
            <person name="Blanc-Mathieu R."/>
            <person name="Endo H."/>
            <person name="Kuwata A."/>
            <person name="Ogata H."/>
        </authorList>
    </citation>
    <scope>NUCLEOTIDE SEQUENCE [LARGE SCALE GENOMIC DNA]</scope>
</reference>